<sequence length="203" mass="24538">MNKRVNFSRVIFVLIIVSILVVSITLSNKSEKFFIINDESLKAKIEIFLKNFFRFENFDREISNSIDTSNVGMFFTMTDERLLYIYEKRFLVNLRENSEKKNINYDIEIKEICEGDKGELKVLFKYSRSFYSLIRSKECKEQTLYEAILLKNKDDFNIERIYEVESLKRDSLLDFFYSKDKLYEKYIEDEFIKYKNLSRMMSL</sequence>
<gene>
    <name evidence="2" type="ORF">I9080_001215</name>
</gene>
<keyword evidence="1" id="KW-1133">Transmembrane helix</keyword>
<keyword evidence="1" id="KW-0812">Transmembrane</keyword>
<evidence type="ECO:0000256" key="1">
    <source>
        <dbReference type="SAM" id="Phobius"/>
    </source>
</evidence>
<keyword evidence="1" id="KW-0472">Membrane</keyword>
<proteinExistence type="predicted"/>
<feature type="transmembrane region" description="Helical" evidence="1">
    <location>
        <begin position="7"/>
        <end position="26"/>
    </location>
</feature>
<organism evidence="2">
    <name type="scientific">Clostridium perfringens</name>
    <dbReference type="NCBI Taxonomy" id="1502"/>
    <lineage>
        <taxon>Bacteria</taxon>
        <taxon>Bacillati</taxon>
        <taxon>Bacillota</taxon>
        <taxon>Clostridia</taxon>
        <taxon>Eubacteriales</taxon>
        <taxon>Clostridiaceae</taxon>
        <taxon>Clostridium</taxon>
    </lineage>
</organism>
<dbReference type="Proteomes" id="UP000859547">
    <property type="component" value="Unassembled WGS sequence"/>
</dbReference>
<dbReference type="AlphaFoldDB" id="A0A8H9QWI2"/>
<evidence type="ECO:0000313" key="2">
    <source>
        <dbReference type="EMBL" id="HAT4307430.1"/>
    </source>
</evidence>
<name>A0A8H9QWI2_CLOPF</name>
<reference evidence="2" key="2">
    <citation type="submission" date="2020-07" db="EMBL/GenBank/DDBJ databases">
        <authorList>
            <consortium name="NCBI Pathogen Detection Project"/>
        </authorList>
    </citation>
    <scope>NUCLEOTIDE SEQUENCE</scope>
    <source>
        <strain evidence="2">C8</strain>
    </source>
</reference>
<protein>
    <submittedName>
        <fullName evidence="2">Uncharacterized protein</fullName>
    </submittedName>
</protein>
<dbReference type="EMBL" id="DACTCB010000004">
    <property type="protein sequence ID" value="HAT4307430.1"/>
    <property type="molecule type" value="Genomic_DNA"/>
</dbReference>
<dbReference type="RefSeq" id="WP_421751885.1">
    <property type="nucleotide sequence ID" value="NZ_JBMKNJ010000028.1"/>
</dbReference>
<accession>A0A8H9QWI2</accession>
<comment type="caution">
    <text evidence="2">The sequence shown here is derived from an EMBL/GenBank/DDBJ whole genome shotgun (WGS) entry which is preliminary data.</text>
</comment>
<reference evidence="2" key="1">
    <citation type="journal article" date="2018" name="Genome Biol.">
        <title>SKESA: strategic k-mer extension for scrupulous assemblies.</title>
        <authorList>
            <person name="Souvorov A."/>
            <person name="Agarwala R."/>
            <person name="Lipman D.J."/>
        </authorList>
    </citation>
    <scope>NUCLEOTIDE SEQUENCE</scope>
    <source>
        <strain evidence="2">C8</strain>
    </source>
</reference>